<organism evidence="1 2">
    <name type="scientific">Amblyomma americanum</name>
    <name type="common">Lone star tick</name>
    <dbReference type="NCBI Taxonomy" id="6943"/>
    <lineage>
        <taxon>Eukaryota</taxon>
        <taxon>Metazoa</taxon>
        <taxon>Ecdysozoa</taxon>
        <taxon>Arthropoda</taxon>
        <taxon>Chelicerata</taxon>
        <taxon>Arachnida</taxon>
        <taxon>Acari</taxon>
        <taxon>Parasitiformes</taxon>
        <taxon>Ixodida</taxon>
        <taxon>Ixodoidea</taxon>
        <taxon>Ixodidae</taxon>
        <taxon>Amblyomminae</taxon>
        <taxon>Amblyomma</taxon>
    </lineage>
</organism>
<evidence type="ECO:0000313" key="1">
    <source>
        <dbReference type="EMBL" id="KAK8772431.1"/>
    </source>
</evidence>
<dbReference type="EMBL" id="JARKHS020018317">
    <property type="protein sequence ID" value="KAK8772431.1"/>
    <property type="molecule type" value="Genomic_DNA"/>
</dbReference>
<sequence length="72" mass="7995">MKLASALWQRQYRVVVACRLFVKTEARCAGPSLSVSFFPLSFSSNKRKGERQIRTPVCAFVLCVRAGDGENG</sequence>
<gene>
    <name evidence="1" type="ORF">V5799_024321</name>
</gene>
<reference evidence="1 2" key="1">
    <citation type="journal article" date="2023" name="Arcadia Sci">
        <title>De novo assembly of a long-read Amblyomma americanum tick genome.</title>
        <authorList>
            <person name="Chou S."/>
            <person name="Poskanzer K.E."/>
            <person name="Rollins M."/>
            <person name="Thuy-Boun P.S."/>
        </authorList>
    </citation>
    <scope>NUCLEOTIDE SEQUENCE [LARGE SCALE GENOMIC DNA]</scope>
    <source>
        <strain evidence="1">F_SG_1</strain>
        <tissue evidence="1">Salivary glands</tissue>
    </source>
</reference>
<keyword evidence="2" id="KW-1185">Reference proteome</keyword>
<dbReference type="AlphaFoldDB" id="A0AAQ4ECE9"/>
<comment type="caution">
    <text evidence="1">The sequence shown here is derived from an EMBL/GenBank/DDBJ whole genome shotgun (WGS) entry which is preliminary data.</text>
</comment>
<evidence type="ECO:0000313" key="2">
    <source>
        <dbReference type="Proteomes" id="UP001321473"/>
    </source>
</evidence>
<dbReference type="Proteomes" id="UP001321473">
    <property type="component" value="Unassembled WGS sequence"/>
</dbReference>
<accession>A0AAQ4ECE9</accession>
<name>A0AAQ4ECE9_AMBAM</name>
<protein>
    <submittedName>
        <fullName evidence="1">Uncharacterized protein</fullName>
    </submittedName>
</protein>
<proteinExistence type="predicted"/>